<dbReference type="EMBL" id="NHZQ01000010">
    <property type="protein sequence ID" value="PSK59374.1"/>
    <property type="molecule type" value="Genomic_DNA"/>
</dbReference>
<sequence length="137" mass="15624">MTTSSEPTSKVIMIYRPEENSSHNATIQFERIDYLTLSSDVSMTLDELDSGRDLFAGENLFWFDLTASDEPIKIETDRQLNAALNILSAAIESHQGNVSKRLNFFLTDKKRILEALPERYKEPGIHIRDGELILSYL</sequence>
<proteinExistence type="predicted"/>
<keyword evidence="2" id="KW-1185">Reference proteome</keyword>
<evidence type="ECO:0000313" key="1">
    <source>
        <dbReference type="EMBL" id="PSK59374.1"/>
    </source>
</evidence>
<comment type="caution">
    <text evidence="1">The sequence shown here is derived from an EMBL/GenBank/DDBJ whole genome shotgun (WGS) entry which is preliminary data.</text>
</comment>
<dbReference type="AlphaFoldDB" id="A0A2P8AFY2"/>
<accession>A0A2P8AFY2</accession>
<reference evidence="1 2" key="1">
    <citation type="submission" date="2017-05" db="EMBL/GenBank/DDBJ databases">
        <title>Draft genome sequence of Elsinoe australis.</title>
        <authorList>
            <person name="Cheng Q."/>
        </authorList>
    </citation>
    <scope>NUCLEOTIDE SEQUENCE [LARGE SCALE GENOMIC DNA]</scope>
    <source>
        <strain evidence="1 2">NL1</strain>
    </source>
</reference>
<evidence type="ECO:0000313" key="2">
    <source>
        <dbReference type="Proteomes" id="UP000243723"/>
    </source>
</evidence>
<dbReference type="Proteomes" id="UP000243723">
    <property type="component" value="Unassembled WGS sequence"/>
</dbReference>
<organism evidence="1 2">
    <name type="scientific">Elsinoe australis</name>
    <dbReference type="NCBI Taxonomy" id="40998"/>
    <lineage>
        <taxon>Eukaryota</taxon>
        <taxon>Fungi</taxon>
        <taxon>Dikarya</taxon>
        <taxon>Ascomycota</taxon>
        <taxon>Pezizomycotina</taxon>
        <taxon>Dothideomycetes</taxon>
        <taxon>Dothideomycetidae</taxon>
        <taxon>Myriangiales</taxon>
        <taxon>Elsinoaceae</taxon>
        <taxon>Elsinoe</taxon>
    </lineage>
</organism>
<name>A0A2P8AFY2_9PEZI</name>
<gene>
    <name evidence="1" type="ORF">B9Z65_3698</name>
</gene>
<protein>
    <submittedName>
        <fullName evidence="1">Protein translation factor sui1</fullName>
    </submittedName>
</protein>